<dbReference type="EMBL" id="JBHSYQ010000003">
    <property type="protein sequence ID" value="MFC6996967.1"/>
    <property type="molecule type" value="Genomic_DNA"/>
</dbReference>
<gene>
    <name evidence="2" type="ORF">ACFQHR_04985</name>
</gene>
<accession>A0ABW2DGE6</accession>
<reference evidence="3" key="1">
    <citation type="journal article" date="2019" name="Int. J. Syst. Evol. Microbiol.">
        <title>The Global Catalogue of Microorganisms (GCM) 10K type strain sequencing project: providing services to taxonomists for standard genome sequencing and annotation.</title>
        <authorList>
            <consortium name="The Broad Institute Genomics Platform"/>
            <consortium name="The Broad Institute Genome Sequencing Center for Infectious Disease"/>
            <person name="Wu L."/>
            <person name="Ma J."/>
        </authorList>
    </citation>
    <scope>NUCLEOTIDE SEQUENCE [LARGE SCALE GENOMIC DNA]</scope>
    <source>
        <strain evidence="3">CGMCC 4.7393</strain>
    </source>
</reference>
<feature type="chain" id="PRO_5045260564" evidence="1">
    <location>
        <begin position="24"/>
        <end position="85"/>
    </location>
</feature>
<keyword evidence="3" id="KW-1185">Reference proteome</keyword>
<name>A0ABW2DGE6_9BACT</name>
<dbReference type="Proteomes" id="UP001596405">
    <property type="component" value="Unassembled WGS sequence"/>
</dbReference>
<keyword evidence="1" id="KW-0732">Signal</keyword>
<proteinExistence type="predicted"/>
<evidence type="ECO:0000256" key="1">
    <source>
        <dbReference type="SAM" id="SignalP"/>
    </source>
</evidence>
<evidence type="ECO:0000313" key="3">
    <source>
        <dbReference type="Proteomes" id="UP001596405"/>
    </source>
</evidence>
<feature type="signal peptide" evidence="1">
    <location>
        <begin position="1"/>
        <end position="23"/>
    </location>
</feature>
<sequence>MRTFLLASMLAFGVTTVGFPVQAQSSFSKKTANQITVTTSSSDSENIKVMKGTFSRKGKSGQTILINPDENGRKIRLLTEGALKR</sequence>
<comment type="caution">
    <text evidence="2">The sequence shown here is derived from an EMBL/GenBank/DDBJ whole genome shotgun (WGS) entry which is preliminary data.</text>
</comment>
<protein>
    <submittedName>
        <fullName evidence="2">Uncharacterized protein</fullName>
    </submittedName>
</protein>
<evidence type="ECO:0000313" key="2">
    <source>
        <dbReference type="EMBL" id="MFC6996967.1"/>
    </source>
</evidence>
<organism evidence="2 3">
    <name type="scientific">Rufibacter roseus</name>
    <dbReference type="NCBI Taxonomy" id="1567108"/>
    <lineage>
        <taxon>Bacteria</taxon>
        <taxon>Pseudomonadati</taxon>
        <taxon>Bacteroidota</taxon>
        <taxon>Cytophagia</taxon>
        <taxon>Cytophagales</taxon>
        <taxon>Hymenobacteraceae</taxon>
        <taxon>Rufibacter</taxon>
    </lineage>
</organism>
<dbReference type="RefSeq" id="WP_153042243.1">
    <property type="nucleotide sequence ID" value="NZ_JBHSYQ010000003.1"/>
</dbReference>